<evidence type="ECO:0000259" key="1">
    <source>
        <dbReference type="PROSITE" id="PS50206"/>
    </source>
</evidence>
<dbReference type="Proteomes" id="UP000003744">
    <property type="component" value="Unassembled WGS sequence"/>
</dbReference>
<dbReference type="InterPro" id="IPR001763">
    <property type="entry name" value="Rhodanese-like_dom"/>
</dbReference>
<dbReference type="PANTHER" id="PTHR43031">
    <property type="entry name" value="FAD-DEPENDENT OXIDOREDUCTASE"/>
    <property type="match status" value="1"/>
</dbReference>
<dbReference type="InterPro" id="IPR050229">
    <property type="entry name" value="GlpE_sulfurtransferase"/>
</dbReference>
<protein>
    <submittedName>
        <fullName evidence="2">Rhodanese-like protein</fullName>
    </submittedName>
</protein>
<comment type="caution">
    <text evidence="2">The sequence shown here is derived from an EMBL/GenBank/DDBJ whole genome shotgun (WGS) entry which is preliminary data.</text>
</comment>
<accession>C2CGJ3</accession>
<dbReference type="eggNOG" id="COG0607">
    <property type="taxonomic scope" value="Bacteria"/>
</dbReference>
<dbReference type="CDD" id="cd00158">
    <property type="entry name" value="RHOD"/>
    <property type="match status" value="1"/>
</dbReference>
<evidence type="ECO:0000313" key="3">
    <source>
        <dbReference type="Proteomes" id="UP000003744"/>
    </source>
</evidence>
<reference evidence="2 3" key="1">
    <citation type="submission" date="2009-01" db="EMBL/GenBank/DDBJ databases">
        <authorList>
            <person name="Qin X."/>
            <person name="Bachman B."/>
            <person name="Battles P."/>
            <person name="Bell A."/>
            <person name="Bess C."/>
            <person name="Bickham C."/>
            <person name="Chaboub L."/>
            <person name="Chen D."/>
            <person name="Coyle M."/>
            <person name="Deiros D.R."/>
            <person name="Dinh H."/>
            <person name="Forbes L."/>
            <person name="Fowler G."/>
            <person name="Francisco L."/>
            <person name="Fu Q."/>
            <person name="Gubbala S."/>
            <person name="Hale W."/>
            <person name="Han Y."/>
            <person name="Hemphill L."/>
            <person name="Highlander S.K."/>
            <person name="Hirani K."/>
            <person name="Hogues M."/>
            <person name="Jackson L."/>
            <person name="Jakkamsetti A."/>
            <person name="Javaid M."/>
            <person name="Jiang H."/>
            <person name="Korchina V."/>
            <person name="Kovar C."/>
            <person name="Lara F."/>
            <person name="Lee S."/>
            <person name="Mata R."/>
            <person name="Mathew T."/>
            <person name="Moen C."/>
            <person name="Morales K."/>
            <person name="Munidasa M."/>
            <person name="Nazareth L."/>
            <person name="Ngo R."/>
            <person name="Nguyen L."/>
            <person name="Okwuonu G."/>
            <person name="Ongeri F."/>
            <person name="Patil S."/>
            <person name="Petrosino J."/>
            <person name="Pham C."/>
            <person name="Pham P."/>
            <person name="Pu L.-L."/>
            <person name="Puazo M."/>
            <person name="Raj R."/>
            <person name="Reid J."/>
            <person name="Rouhana J."/>
            <person name="Saada N."/>
            <person name="Shang Y."/>
            <person name="Simmons D."/>
            <person name="Thornton R."/>
            <person name="Warren J."/>
            <person name="Weissenberger G."/>
            <person name="Zhang J."/>
            <person name="Zhang L."/>
            <person name="Zhou C."/>
            <person name="Zhu D."/>
            <person name="Muzny D."/>
            <person name="Worley K."/>
            <person name="Gibbs R."/>
        </authorList>
    </citation>
    <scope>NUCLEOTIDE SEQUENCE [LARGE SCALE GENOMIC DNA]</scope>
    <source>
        <strain evidence="2 3">ATCC 35098</strain>
    </source>
</reference>
<dbReference type="SMART" id="SM00450">
    <property type="entry name" value="RHOD"/>
    <property type="match status" value="1"/>
</dbReference>
<dbReference type="PROSITE" id="PS50206">
    <property type="entry name" value="RHODANESE_3"/>
    <property type="match status" value="1"/>
</dbReference>
<evidence type="ECO:0000313" key="2">
    <source>
        <dbReference type="EMBL" id="EEI83257.1"/>
    </source>
</evidence>
<dbReference type="AlphaFoldDB" id="C2CGJ3"/>
<dbReference type="Gene3D" id="3.40.250.10">
    <property type="entry name" value="Rhodanese-like domain"/>
    <property type="match status" value="1"/>
</dbReference>
<gene>
    <name evidence="2" type="ORF">HMPREF0077_0603</name>
</gene>
<sequence>MKVINWYNEKKGGFMFSKIMSGEDLERNKDNFDIIDVRTKEEYDEGHVESAINIPYDEILEHLDMINKDKPTVLYCRSNSRAEIASLSLKSVGFVYIYIADGVSLYDYKLVK</sequence>
<dbReference type="Pfam" id="PF00581">
    <property type="entry name" value="Rhodanese"/>
    <property type="match status" value="1"/>
</dbReference>
<name>C2CGJ3_9FIRM</name>
<dbReference type="InterPro" id="IPR036873">
    <property type="entry name" value="Rhodanese-like_dom_sf"/>
</dbReference>
<feature type="domain" description="Rhodanese" evidence="1">
    <location>
        <begin position="28"/>
        <end position="104"/>
    </location>
</feature>
<dbReference type="SUPFAM" id="SSF52821">
    <property type="entry name" value="Rhodanese/Cell cycle control phosphatase"/>
    <property type="match status" value="1"/>
</dbReference>
<dbReference type="PANTHER" id="PTHR43031:SF16">
    <property type="entry name" value="OXIDOREDUCTASE"/>
    <property type="match status" value="1"/>
</dbReference>
<dbReference type="EMBL" id="ACGC01000019">
    <property type="protein sequence ID" value="EEI83257.1"/>
    <property type="molecule type" value="Genomic_DNA"/>
</dbReference>
<organism evidence="2 3">
    <name type="scientific">Anaerococcus tetradius ATCC 35098</name>
    <dbReference type="NCBI Taxonomy" id="525255"/>
    <lineage>
        <taxon>Bacteria</taxon>
        <taxon>Bacillati</taxon>
        <taxon>Bacillota</taxon>
        <taxon>Tissierellia</taxon>
        <taxon>Tissierellales</taxon>
        <taxon>Peptoniphilaceae</taxon>
        <taxon>Anaerococcus</taxon>
    </lineage>
</organism>
<dbReference type="HOGENOM" id="CLU_089574_13_2_9"/>
<proteinExistence type="predicted"/>